<keyword evidence="1 5" id="KW-0768">Sushi</keyword>
<feature type="domain" description="Sushi" evidence="6">
    <location>
        <begin position="127"/>
        <end position="192"/>
    </location>
</feature>
<proteinExistence type="predicted"/>
<feature type="domain" description="Sushi" evidence="6">
    <location>
        <begin position="1"/>
        <end position="36"/>
    </location>
</feature>
<organism>
    <name type="scientific">Branchiostoma floridae</name>
    <name type="common">Florida lancelet</name>
    <name type="synonym">Amphioxus</name>
    <dbReference type="NCBI Taxonomy" id="7739"/>
    <lineage>
        <taxon>Eukaryota</taxon>
        <taxon>Metazoa</taxon>
        <taxon>Chordata</taxon>
        <taxon>Cephalochordata</taxon>
        <taxon>Leptocardii</taxon>
        <taxon>Amphioxiformes</taxon>
        <taxon>Branchiostomatidae</taxon>
        <taxon>Branchiostoma</taxon>
    </lineage>
</organism>
<comment type="caution">
    <text evidence="5">Lacks conserved residue(s) required for the propagation of feature annotation.</text>
</comment>
<dbReference type="InterPro" id="IPR035976">
    <property type="entry name" value="Sushi/SCR/CCP_sf"/>
</dbReference>
<evidence type="ECO:0000256" key="1">
    <source>
        <dbReference type="ARBA" id="ARBA00022659"/>
    </source>
</evidence>
<evidence type="ECO:0000256" key="2">
    <source>
        <dbReference type="ARBA" id="ARBA00022737"/>
    </source>
</evidence>
<protein>
    <recommendedName>
        <fullName evidence="6">Sushi domain-containing protein</fullName>
    </recommendedName>
</protein>
<name>C3ZBJ4_BRAFL</name>
<dbReference type="InParanoid" id="C3ZBJ4"/>
<feature type="non-terminal residue" evidence="7">
    <location>
        <position position="1"/>
    </location>
</feature>
<evidence type="ECO:0000259" key="6">
    <source>
        <dbReference type="PROSITE" id="PS50923"/>
    </source>
</evidence>
<evidence type="ECO:0000256" key="4">
    <source>
        <dbReference type="ARBA" id="ARBA00023180"/>
    </source>
</evidence>
<gene>
    <name evidence="7" type="ORF">BRAFLDRAFT_201166</name>
</gene>
<dbReference type="Pfam" id="PF00084">
    <property type="entry name" value="Sushi"/>
    <property type="match status" value="3"/>
</dbReference>
<dbReference type="CDD" id="cd00033">
    <property type="entry name" value="CCP"/>
    <property type="match status" value="3"/>
</dbReference>
<keyword evidence="2" id="KW-0677">Repeat</keyword>
<dbReference type="PROSITE" id="PS50923">
    <property type="entry name" value="SUSHI"/>
    <property type="match status" value="3"/>
</dbReference>
<evidence type="ECO:0000256" key="3">
    <source>
        <dbReference type="ARBA" id="ARBA00023157"/>
    </source>
</evidence>
<evidence type="ECO:0000256" key="5">
    <source>
        <dbReference type="PROSITE-ProRule" id="PRU00302"/>
    </source>
</evidence>
<dbReference type="SMART" id="SM00032">
    <property type="entry name" value="CCP"/>
    <property type="match status" value="3"/>
</dbReference>
<dbReference type="PANTHER" id="PTHR19325:SF560">
    <property type="entry name" value="SUSHI, VON WILLEBRAND FACTOR TYPE A, EGF AND PENTRAXIN DOMAIN-CONTAINING PROTEIN 1"/>
    <property type="match status" value="1"/>
</dbReference>
<accession>C3ZBJ4</accession>
<keyword evidence="4" id="KW-0325">Glycoprotein</keyword>
<dbReference type="InterPro" id="IPR000436">
    <property type="entry name" value="Sushi_SCR_CCP_dom"/>
</dbReference>
<dbReference type="EMBL" id="GG666603">
    <property type="protein sequence ID" value="EEN50231.1"/>
    <property type="molecule type" value="Genomic_DNA"/>
</dbReference>
<evidence type="ECO:0000313" key="7">
    <source>
        <dbReference type="EMBL" id="EEN50231.1"/>
    </source>
</evidence>
<sequence>STCTFSCDNGYNLVGDADSTCRDDGSWTRPAPTCDVVYCSALNAPSSGRTTCDQNDRRYGTTCQFQCNLGYQLVGNDTSSCDRDSRNSGFWTSPAPSCESISIFVRDYNTVCTFYLNSTFGCLVSVFRCSPLSKPSHGTITPTSCTVQSVAETQCTYHCLPGFELQNGIKATECNATGHWSPGVSSTPTCRGT</sequence>
<dbReference type="AlphaFoldDB" id="C3ZBJ4"/>
<dbReference type="eggNOG" id="KOG4297">
    <property type="taxonomic scope" value="Eukaryota"/>
</dbReference>
<dbReference type="Gene3D" id="2.10.70.10">
    <property type="entry name" value="Complement Module, domain 1"/>
    <property type="match status" value="3"/>
</dbReference>
<keyword evidence="3 5" id="KW-1015">Disulfide bond</keyword>
<dbReference type="SUPFAM" id="SSF57535">
    <property type="entry name" value="Complement control module/SCR domain"/>
    <property type="match status" value="3"/>
</dbReference>
<feature type="domain" description="Sushi" evidence="6">
    <location>
        <begin position="37"/>
        <end position="100"/>
    </location>
</feature>
<feature type="disulfide bond" evidence="5">
    <location>
        <begin position="7"/>
        <end position="34"/>
    </location>
</feature>
<dbReference type="InterPro" id="IPR050350">
    <property type="entry name" value="Compl-Cell_Adhes-Reg"/>
</dbReference>
<dbReference type="PANTHER" id="PTHR19325">
    <property type="entry name" value="COMPLEMENT COMPONENT-RELATED SUSHI DOMAIN-CONTAINING"/>
    <property type="match status" value="1"/>
</dbReference>
<reference evidence="7" key="1">
    <citation type="journal article" date="2008" name="Nature">
        <title>The amphioxus genome and the evolution of the chordate karyotype.</title>
        <authorList>
            <consortium name="US DOE Joint Genome Institute (JGI-PGF)"/>
            <person name="Putnam N.H."/>
            <person name="Butts T."/>
            <person name="Ferrier D.E.K."/>
            <person name="Furlong R.F."/>
            <person name="Hellsten U."/>
            <person name="Kawashima T."/>
            <person name="Robinson-Rechavi M."/>
            <person name="Shoguchi E."/>
            <person name="Terry A."/>
            <person name="Yu J.-K."/>
            <person name="Benito-Gutierrez E.L."/>
            <person name="Dubchak I."/>
            <person name="Garcia-Fernandez J."/>
            <person name="Gibson-Brown J.J."/>
            <person name="Grigoriev I.V."/>
            <person name="Horton A.C."/>
            <person name="de Jong P.J."/>
            <person name="Jurka J."/>
            <person name="Kapitonov V.V."/>
            <person name="Kohara Y."/>
            <person name="Kuroki Y."/>
            <person name="Lindquist E."/>
            <person name="Lucas S."/>
            <person name="Osoegawa K."/>
            <person name="Pennacchio L.A."/>
            <person name="Salamov A.A."/>
            <person name="Satou Y."/>
            <person name="Sauka-Spengler T."/>
            <person name="Schmutz J."/>
            <person name="Shin-I T."/>
            <person name="Toyoda A."/>
            <person name="Bronner-Fraser M."/>
            <person name="Fujiyama A."/>
            <person name="Holland L.Z."/>
            <person name="Holland P.W.H."/>
            <person name="Satoh N."/>
            <person name="Rokhsar D.S."/>
        </authorList>
    </citation>
    <scope>NUCLEOTIDE SEQUENCE [LARGE SCALE GENOMIC DNA]</scope>
    <source>
        <strain evidence="7">S238N-H82</strain>
        <tissue evidence="7">Testes</tissue>
    </source>
</reference>